<feature type="domain" description="Mur ligase C-terminal" evidence="4">
    <location>
        <begin position="554"/>
        <end position="674"/>
    </location>
</feature>
<name>A0ABU7J009_9GAMM</name>
<dbReference type="Gene3D" id="3.40.1190.10">
    <property type="entry name" value="Mur-like, catalytic domain"/>
    <property type="match status" value="1"/>
</dbReference>
<gene>
    <name evidence="6" type="primary">murF</name>
    <name evidence="6" type="ORF">QWY20_00075</name>
</gene>
<keyword evidence="3" id="KW-0067">ATP-binding</keyword>
<dbReference type="InterPro" id="IPR036615">
    <property type="entry name" value="Mur_ligase_C_dom_sf"/>
</dbReference>
<dbReference type="RefSeq" id="WP_330127002.1">
    <property type="nucleotide sequence ID" value="NZ_JAUHLI010000001.1"/>
</dbReference>
<organism evidence="6 7">
    <name type="scientific">Alkalimonas cellulosilytica</name>
    <dbReference type="NCBI Taxonomy" id="3058395"/>
    <lineage>
        <taxon>Bacteria</taxon>
        <taxon>Pseudomonadati</taxon>
        <taxon>Pseudomonadota</taxon>
        <taxon>Gammaproteobacteria</taxon>
        <taxon>Alkalimonas</taxon>
    </lineage>
</organism>
<dbReference type="InterPro" id="IPR004101">
    <property type="entry name" value="Mur_ligase_C"/>
</dbReference>
<accession>A0ABU7J009</accession>
<evidence type="ECO:0000259" key="4">
    <source>
        <dbReference type="Pfam" id="PF02875"/>
    </source>
</evidence>
<dbReference type="Pfam" id="PF02875">
    <property type="entry name" value="Mur_ligase_C"/>
    <property type="match status" value="1"/>
</dbReference>
<dbReference type="InterPro" id="IPR036565">
    <property type="entry name" value="Mur-like_cat_sf"/>
</dbReference>
<dbReference type="GO" id="GO:0047480">
    <property type="term" value="F:UDP-N-acetylmuramoyl-tripeptide-D-alanyl-D-alanine ligase activity"/>
    <property type="evidence" value="ECO:0007669"/>
    <property type="project" value="UniProtKB-EC"/>
</dbReference>
<evidence type="ECO:0000313" key="7">
    <source>
        <dbReference type="Proteomes" id="UP001336314"/>
    </source>
</evidence>
<evidence type="ECO:0000313" key="6">
    <source>
        <dbReference type="EMBL" id="MEE1999836.1"/>
    </source>
</evidence>
<dbReference type="Gene3D" id="3.90.190.20">
    <property type="entry name" value="Mur ligase, C-terminal domain"/>
    <property type="match status" value="1"/>
</dbReference>
<dbReference type="SUPFAM" id="SSF48208">
    <property type="entry name" value="Six-hairpin glycosidases"/>
    <property type="match status" value="1"/>
</dbReference>
<dbReference type="EC" id="6.3.2.10" evidence="6"/>
<dbReference type="SUPFAM" id="SSF53623">
    <property type="entry name" value="MurD-like peptide ligases, catalytic domain"/>
    <property type="match status" value="1"/>
</dbReference>
<proteinExistence type="predicted"/>
<keyword evidence="1 6" id="KW-0436">Ligase</keyword>
<dbReference type="PANTHER" id="PTHR43024:SF1">
    <property type="entry name" value="UDP-N-ACETYLMURAMOYL-TRIPEPTIDE--D-ALANYL-D-ALANINE LIGASE"/>
    <property type="match status" value="1"/>
</dbReference>
<evidence type="ECO:0000256" key="2">
    <source>
        <dbReference type="ARBA" id="ARBA00022741"/>
    </source>
</evidence>
<comment type="caution">
    <text evidence="6">The sequence shown here is derived from an EMBL/GenBank/DDBJ whole genome shotgun (WGS) entry which is preliminary data.</text>
</comment>
<dbReference type="SUPFAM" id="SSF53244">
    <property type="entry name" value="MurD-like peptide ligases, peptide-binding domain"/>
    <property type="match status" value="1"/>
</dbReference>
<dbReference type="InterPro" id="IPR051046">
    <property type="entry name" value="MurCDEF_CellWall_CoF430Synth"/>
</dbReference>
<evidence type="ECO:0000259" key="5">
    <source>
        <dbReference type="Pfam" id="PF08245"/>
    </source>
</evidence>
<keyword evidence="7" id="KW-1185">Reference proteome</keyword>
<evidence type="ECO:0000256" key="3">
    <source>
        <dbReference type="ARBA" id="ARBA00022840"/>
    </source>
</evidence>
<dbReference type="EMBL" id="JAUHLI010000001">
    <property type="protein sequence ID" value="MEE1999836.1"/>
    <property type="molecule type" value="Genomic_DNA"/>
</dbReference>
<keyword evidence="2" id="KW-0547">Nucleotide-binding</keyword>
<dbReference type="Proteomes" id="UP001336314">
    <property type="component" value="Unassembled WGS sequence"/>
</dbReference>
<evidence type="ECO:0000256" key="1">
    <source>
        <dbReference type="ARBA" id="ARBA00022598"/>
    </source>
</evidence>
<dbReference type="PANTHER" id="PTHR43024">
    <property type="entry name" value="UDP-N-ACETYLMURAMOYL-TRIPEPTIDE--D-ALANYL-D-ALANINE LIGASE"/>
    <property type="match status" value="1"/>
</dbReference>
<protein>
    <submittedName>
        <fullName evidence="6">UDP-N-acetylmuramoyl-tripeptide--D-alanyl-D-alanine ligase</fullName>
        <ecNumber evidence="6">6.3.2.10</ecNumber>
    </submittedName>
</protein>
<dbReference type="InterPro" id="IPR013221">
    <property type="entry name" value="Mur_ligase_cen"/>
</dbReference>
<dbReference type="Pfam" id="PF08245">
    <property type="entry name" value="Mur_ligase_M"/>
    <property type="match status" value="1"/>
</dbReference>
<feature type="domain" description="Mur ligase central" evidence="5">
    <location>
        <begin position="345"/>
        <end position="527"/>
    </location>
</feature>
<reference evidence="6 7" key="1">
    <citation type="submission" date="2023-07" db="EMBL/GenBank/DDBJ databases">
        <title>Alkalimonas sp., MEB108 novel, alkaliphilic bacterium isolated from Lonar Lake, India.</title>
        <authorList>
            <person name="Joshi A."/>
            <person name="Thite S."/>
        </authorList>
    </citation>
    <scope>NUCLEOTIDE SEQUENCE [LARGE SCALE GENOMIC DNA]</scope>
    <source>
        <strain evidence="6 7">MEB108</strain>
    </source>
</reference>
<dbReference type="InterPro" id="IPR008928">
    <property type="entry name" value="6-hairpin_glycosidase_sf"/>
</dbReference>
<sequence>MLQLAAGILSMQDPSNGRFVHVLNSHDFSVKQEFRIIYYDGEACFALLRYYAISKEQRWLDAAALAFDDFIAREHWKAHDHWLSYSINELVKYRPEAKYFQFGLQNVMGYLDFVIERITTFPTLLELMMAAQQLFEQLVQHPELYHLYHSLNLEKFYFAMQQRAQHMLNGFFWPELAMFYRHPERIKGSFFIRHHAFRIRIDDIEHYLSGFIAYARFLDSRQKVSIPAPPQNTLDKSWSAASLALATNGVWYKRPPTNLRIDRVAISSHGLGDHCLAMRAPTETDAGFKIAQLTANCLQIAAILAESPVAIEPQIPTLLVSDCRQAVLELGSFARSRMKGSVIAVTGSAGKSTMIAMLQHCLQSFGKTVSSCANANLPLGVAWNLASMPWDAKFIALELAIGSIRLSSRIARPDIAIITTIAPAHLEYHKNVENIARKKSRIFHEMAPGSLAVVNRDLPQWPIMAAEAKARALKLISFGCHPEADIRLLQANHSEIEVDVVGQRLKFHLGSPGLHQAKNSLATLAVAHHLQLPLTELAEILASFEAISGRGRQHQIRLAKGNIVLLDDSYNANPASMKALLQMLEEIPRPGRMLLVLGDMLELGDQSRTLHRALVSDIESAHPDKLYLVGTHMTSLKPLLANQADLSCWHDLRLLQQALLDELQEDDLIVFKASNGIGLHKVVSHFEKLNTSDSLNQSSVF</sequence>